<evidence type="ECO:0000313" key="2">
    <source>
        <dbReference type="EMBL" id="CAE4574588.1"/>
    </source>
</evidence>
<evidence type="ECO:0000256" key="1">
    <source>
        <dbReference type="SAM" id="MobiDB-lite"/>
    </source>
</evidence>
<gene>
    <name evidence="2" type="ORF">AMON00008_LOCUS14207</name>
    <name evidence="3" type="ORF">AMON00008_LOCUS14208</name>
</gene>
<dbReference type="AlphaFoldDB" id="A0A6T0WXY3"/>
<reference evidence="2" key="1">
    <citation type="submission" date="2021-01" db="EMBL/GenBank/DDBJ databases">
        <authorList>
            <person name="Corre E."/>
            <person name="Pelletier E."/>
            <person name="Niang G."/>
            <person name="Scheremetjew M."/>
            <person name="Finn R."/>
            <person name="Kale V."/>
            <person name="Holt S."/>
            <person name="Cochrane G."/>
            <person name="Meng A."/>
            <person name="Brown T."/>
            <person name="Cohen L."/>
        </authorList>
    </citation>
    <scope>NUCLEOTIDE SEQUENCE</scope>
    <source>
        <strain evidence="2">CCMP3105</strain>
    </source>
</reference>
<proteinExistence type="predicted"/>
<feature type="compositionally biased region" description="Basic residues" evidence="1">
    <location>
        <begin position="253"/>
        <end position="269"/>
    </location>
</feature>
<dbReference type="EMBL" id="HBNR01021327">
    <property type="protein sequence ID" value="CAE4574589.1"/>
    <property type="molecule type" value="Transcribed_RNA"/>
</dbReference>
<evidence type="ECO:0000313" key="3">
    <source>
        <dbReference type="EMBL" id="CAE4574589.1"/>
    </source>
</evidence>
<name>A0A6T0WXY3_9DINO</name>
<feature type="compositionally biased region" description="Low complexity" evidence="1">
    <location>
        <begin position="242"/>
        <end position="252"/>
    </location>
</feature>
<accession>A0A6T0WXY3</accession>
<dbReference type="EMBL" id="HBNR01021326">
    <property type="protein sequence ID" value="CAE4574588.1"/>
    <property type="molecule type" value="Transcribed_RNA"/>
</dbReference>
<feature type="compositionally biased region" description="Low complexity" evidence="1">
    <location>
        <begin position="152"/>
        <end position="161"/>
    </location>
</feature>
<organism evidence="2">
    <name type="scientific">Alexandrium monilatum</name>
    <dbReference type="NCBI Taxonomy" id="311494"/>
    <lineage>
        <taxon>Eukaryota</taxon>
        <taxon>Sar</taxon>
        <taxon>Alveolata</taxon>
        <taxon>Dinophyceae</taxon>
        <taxon>Gonyaulacales</taxon>
        <taxon>Pyrocystaceae</taxon>
        <taxon>Alexandrium</taxon>
    </lineage>
</organism>
<feature type="region of interest" description="Disordered" evidence="1">
    <location>
        <begin position="106"/>
        <end position="161"/>
    </location>
</feature>
<sequence length="269" mass="28296">MPWASRYSRVMLSLRSGREGTAKAGTMPVTRASWASSALKKTAAESTSNSSSYFAIGFGGAAIRARTGPRLGHGDGLVDAGRRPVYSAVRRNALPTTGRVRHAALASGVCQGSTGRPMSSGSGSAGDRRRIGPSSKVHKRLREGCPARAAESLSSGMSVSSCGTLVPSTGKGGTNGSAADVNHESVLLPPLLVHTFRLAVGADRENLHLEYRGAPLHGHCWRQRRGRQHRAAGAHSRRGAPRDGPSSSSASSARRKSVQLSRVRCRTRP</sequence>
<feature type="compositionally biased region" description="Basic residues" evidence="1">
    <location>
        <begin position="222"/>
        <end position="239"/>
    </location>
</feature>
<feature type="region of interest" description="Disordered" evidence="1">
    <location>
        <begin position="222"/>
        <end position="269"/>
    </location>
</feature>
<protein>
    <submittedName>
        <fullName evidence="2">Uncharacterized protein</fullName>
    </submittedName>
</protein>